<evidence type="ECO:0000256" key="1">
    <source>
        <dbReference type="SAM" id="Phobius"/>
    </source>
</evidence>
<reference evidence="2 3" key="1">
    <citation type="journal article" date="2016" name="Nat. Commun.">
        <title>Thousands of microbial genomes shed light on interconnected biogeochemical processes in an aquifer system.</title>
        <authorList>
            <person name="Anantharaman K."/>
            <person name="Brown C.T."/>
            <person name="Hug L.A."/>
            <person name="Sharon I."/>
            <person name="Castelle C.J."/>
            <person name="Probst A.J."/>
            <person name="Thomas B.C."/>
            <person name="Singh A."/>
            <person name="Wilkins M.J."/>
            <person name="Karaoz U."/>
            <person name="Brodie E.L."/>
            <person name="Williams K.H."/>
            <person name="Hubbard S.S."/>
            <person name="Banfield J.F."/>
        </authorList>
    </citation>
    <scope>NUCLEOTIDE SEQUENCE [LARGE SCALE GENOMIC DNA]</scope>
</reference>
<evidence type="ECO:0000313" key="3">
    <source>
        <dbReference type="Proteomes" id="UP000178450"/>
    </source>
</evidence>
<proteinExistence type="predicted"/>
<gene>
    <name evidence="2" type="ORF">A2209_01095</name>
</gene>
<protein>
    <recommendedName>
        <fullName evidence="4">Type 4 fimbrial biogenesis protein PilX N-terminal domain-containing protein</fullName>
    </recommendedName>
</protein>
<dbReference type="Proteomes" id="UP000178450">
    <property type="component" value="Unassembled WGS sequence"/>
</dbReference>
<dbReference type="EMBL" id="MGBG01000006">
    <property type="protein sequence ID" value="OGK66577.1"/>
    <property type="molecule type" value="Genomic_DNA"/>
</dbReference>
<organism evidence="2 3">
    <name type="scientific">Candidatus Roizmanbacteria bacterium RIFOXYA1_FULL_41_12</name>
    <dbReference type="NCBI Taxonomy" id="1802082"/>
    <lineage>
        <taxon>Bacteria</taxon>
        <taxon>Candidatus Roizmaniibacteriota</taxon>
    </lineage>
</organism>
<keyword evidence="1" id="KW-0472">Membrane</keyword>
<keyword evidence="1" id="KW-1133">Transmembrane helix</keyword>
<name>A0A1F7KFE9_9BACT</name>
<dbReference type="AlphaFoldDB" id="A0A1F7KFE9"/>
<evidence type="ECO:0008006" key="4">
    <source>
        <dbReference type="Google" id="ProtNLM"/>
    </source>
</evidence>
<accession>A0A1F7KFE9</accession>
<feature type="transmembrane region" description="Helical" evidence="1">
    <location>
        <begin position="12"/>
        <end position="33"/>
    </location>
</feature>
<sequence length="268" mass="28629">MNKKSQGQIAIITLFSLAVFVVIGGSVVTQIIFEQKKAVLEQKSRQAYFAAESGIESALQSILTQEGTFDGTTLELGDANVEVTATTYDSGATFVPPSAISSGQGYFLNLRGYTGSDLRICWDKADTGVVVSYFHRNASNRLRTNSHAFNSQGSTNITGGLASSSMVGACGMSGTVYYYDLTLPSGNPAYLLTWISYQDMVQLGFAGLGGHFLPAQGTIITSTAQVAENEQLVTREIKYFVSRVGGVDLVYPPAWLASPIYSVGGVTY</sequence>
<comment type="caution">
    <text evidence="2">The sequence shown here is derived from an EMBL/GenBank/DDBJ whole genome shotgun (WGS) entry which is preliminary data.</text>
</comment>
<evidence type="ECO:0000313" key="2">
    <source>
        <dbReference type="EMBL" id="OGK66577.1"/>
    </source>
</evidence>
<keyword evidence="1" id="KW-0812">Transmembrane</keyword>